<feature type="chain" id="PRO_5045408341" description="Secreted protein" evidence="1">
    <location>
        <begin position="33"/>
        <end position="157"/>
    </location>
</feature>
<dbReference type="Proteomes" id="UP000621386">
    <property type="component" value="Unassembled WGS sequence"/>
</dbReference>
<protein>
    <recommendedName>
        <fullName evidence="4">Secreted protein</fullName>
    </recommendedName>
</protein>
<evidence type="ECO:0000313" key="2">
    <source>
        <dbReference type="EMBL" id="MBL1104519.1"/>
    </source>
</evidence>
<evidence type="ECO:0000313" key="3">
    <source>
        <dbReference type="Proteomes" id="UP000621386"/>
    </source>
</evidence>
<comment type="caution">
    <text evidence="2">The sequence shown here is derived from an EMBL/GenBank/DDBJ whole genome shotgun (WGS) entry which is preliminary data.</text>
</comment>
<keyword evidence="1" id="KW-0732">Signal</keyword>
<dbReference type="RefSeq" id="WP_201814911.1">
    <property type="nucleotide sequence ID" value="NZ_JAERRH010000002.1"/>
</dbReference>
<feature type="signal peptide" evidence="1">
    <location>
        <begin position="1"/>
        <end position="32"/>
    </location>
</feature>
<evidence type="ECO:0000256" key="1">
    <source>
        <dbReference type="SAM" id="SignalP"/>
    </source>
</evidence>
<organism evidence="2 3">
    <name type="scientific">Streptomyces musisoli</name>
    <dbReference type="NCBI Taxonomy" id="2802280"/>
    <lineage>
        <taxon>Bacteria</taxon>
        <taxon>Bacillati</taxon>
        <taxon>Actinomycetota</taxon>
        <taxon>Actinomycetes</taxon>
        <taxon>Kitasatosporales</taxon>
        <taxon>Streptomycetaceae</taxon>
        <taxon>Streptomyces</taxon>
    </lineage>
</organism>
<sequence>MNLSPLRRTTFRAGPVVLATVFALLPTGTAAAAPGRVKAELELGCDPGTWHVEYTAGSSGHVPGSTVRTRIDVHTVDEYGPDKETGEGPYGLGAAVTTGDVKRKVDAKGRWSTHEVLSRGPRPAGYPRSHTRTTTVILQVADGTGWATVESECTLTV</sequence>
<dbReference type="EMBL" id="JAERRH010000002">
    <property type="protein sequence ID" value="MBL1104519.1"/>
    <property type="molecule type" value="Genomic_DNA"/>
</dbReference>
<accession>A0ABS1NWX9</accession>
<name>A0ABS1NWX9_9ACTN</name>
<reference evidence="2 3" key="1">
    <citation type="submission" date="2021-01" db="EMBL/GenBank/DDBJ databases">
        <title>WGS of actinomycetes isolated from Thailand.</title>
        <authorList>
            <person name="Thawai C."/>
        </authorList>
    </citation>
    <scope>NUCLEOTIDE SEQUENCE [LARGE SCALE GENOMIC DNA]</scope>
    <source>
        <strain evidence="2 3">CH5-8</strain>
    </source>
</reference>
<proteinExistence type="predicted"/>
<evidence type="ECO:0008006" key="4">
    <source>
        <dbReference type="Google" id="ProtNLM"/>
    </source>
</evidence>
<keyword evidence="3" id="KW-1185">Reference proteome</keyword>
<gene>
    <name evidence="2" type="ORF">JK361_07895</name>
</gene>